<accession>A0A5K3ELB9</accession>
<organism evidence="7">
    <name type="scientific">Mesocestoides corti</name>
    <name type="common">Flatworm</name>
    <dbReference type="NCBI Taxonomy" id="53468"/>
    <lineage>
        <taxon>Eukaryota</taxon>
        <taxon>Metazoa</taxon>
        <taxon>Spiralia</taxon>
        <taxon>Lophotrochozoa</taxon>
        <taxon>Platyhelminthes</taxon>
        <taxon>Cestoda</taxon>
        <taxon>Eucestoda</taxon>
        <taxon>Cyclophyllidea</taxon>
        <taxon>Mesocestoididae</taxon>
        <taxon>Mesocestoides</taxon>
    </lineage>
</organism>
<evidence type="ECO:0000259" key="6">
    <source>
        <dbReference type="PROSITE" id="PS50089"/>
    </source>
</evidence>
<name>A0A5K3ELB9_MESCO</name>
<proteinExistence type="predicted"/>
<dbReference type="GO" id="GO:0008270">
    <property type="term" value="F:zinc ion binding"/>
    <property type="evidence" value="ECO:0007669"/>
    <property type="project" value="UniProtKB-KW"/>
</dbReference>
<keyword evidence="1" id="KW-0479">Metal-binding</keyword>
<feature type="domain" description="RING-type" evidence="6">
    <location>
        <begin position="10"/>
        <end position="49"/>
    </location>
</feature>
<feature type="compositionally biased region" description="Polar residues" evidence="5">
    <location>
        <begin position="330"/>
        <end position="343"/>
    </location>
</feature>
<sequence length="343" mass="38240">MSGFAEDLICEICHQLLRDPHMLPCGHSYCLHPCILNMTDANIVFCPQCFIESDASLIVPDESTNRRICIELSRRMSENANNRTSVPSKLADPPPDPSECAECKAQSFGVLMCLHCAQRLCSDCQKKHVAMVIRKVAQKIVGLRKSSHDLEAIQMNLLIEDNIVTPQRSAINRQLDKVVEDLELTCDRAFGAAILTITEAANKVQETLQKELTDVAEVKKLTEFAVVLPALIDADEDSLEELLQRRNELRNALKSFHKPVERLATVNTDKLAVSKVALDTIRRHLEDFDFLLVGEPLDDTEAHSKEVPSQKLLSTSPTFPPSSQPLASPKQLNPFSSEPFNFA</sequence>
<dbReference type="InterPro" id="IPR013083">
    <property type="entry name" value="Znf_RING/FYVE/PHD"/>
</dbReference>
<dbReference type="InterPro" id="IPR001841">
    <property type="entry name" value="Znf_RING"/>
</dbReference>
<reference evidence="7 8" key="1">
    <citation type="submission" date="2019-11" db="UniProtKB">
        <authorList>
            <consortium name="WormBaseParasite"/>
        </authorList>
    </citation>
    <scope>IDENTIFICATION</scope>
</reference>
<keyword evidence="3" id="KW-0862">Zinc</keyword>
<dbReference type="InterPro" id="IPR051051">
    <property type="entry name" value="E3_ubiq-ligase_TRIM/RNF"/>
</dbReference>
<feature type="region of interest" description="Disordered" evidence="5">
    <location>
        <begin position="301"/>
        <end position="343"/>
    </location>
</feature>
<dbReference type="InterPro" id="IPR018957">
    <property type="entry name" value="Znf_C3HC4_RING-type"/>
</dbReference>
<dbReference type="SMART" id="SM00184">
    <property type="entry name" value="RING"/>
    <property type="match status" value="1"/>
</dbReference>
<evidence type="ECO:0000256" key="4">
    <source>
        <dbReference type="PROSITE-ProRule" id="PRU00175"/>
    </source>
</evidence>
<dbReference type="Gene3D" id="3.30.40.10">
    <property type="entry name" value="Zinc/RING finger domain, C3HC4 (zinc finger)"/>
    <property type="match status" value="1"/>
</dbReference>
<evidence type="ECO:0000256" key="1">
    <source>
        <dbReference type="ARBA" id="ARBA00022723"/>
    </source>
</evidence>
<dbReference type="PANTHER" id="PTHR25465">
    <property type="entry name" value="B-BOX DOMAIN CONTAINING"/>
    <property type="match status" value="1"/>
</dbReference>
<dbReference type="Pfam" id="PF00097">
    <property type="entry name" value="zf-C3HC4"/>
    <property type="match status" value="1"/>
</dbReference>
<evidence type="ECO:0000256" key="5">
    <source>
        <dbReference type="SAM" id="MobiDB-lite"/>
    </source>
</evidence>
<dbReference type="WBParaSite" id="MCU_001445-RB">
    <property type="protein sequence ID" value="MCU_001445-RB"/>
    <property type="gene ID" value="MCU_001445"/>
</dbReference>
<evidence type="ECO:0000313" key="8">
    <source>
        <dbReference type="WBParaSite" id="MCU_001445-RB"/>
    </source>
</evidence>
<evidence type="ECO:0000256" key="2">
    <source>
        <dbReference type="ARBA" id="ARBA00022771"/>
    </source>
</evidence>
<evidence type="ECO:0000313" key="7">
    <source>
        <dbReference type="WBParaSite" id="MCU_001445-RA"/>
    </source>
</evidence>
<keyword evidence="2 4" id="KW-0863">Zinc-finger</keyword>
<dbReference type="PROSITE" id="PS50089">
    <property type="entry name" value="ZF_RING_2"/>
    <property type="match status" value="1"/>
</dbReference>
<dbReference type="WBParaSite" id="MCU_001445-RA">
    <property type="protein sequence ID" value="MCU_001445-RA"/>
    <property type="gene ID" value="MCU_001445"/>
</dbReference>
<dbReference type="PANTHER" id="PTHR25465:SF31">
    <property type="entry name" value="RING-TYPE DOMAIN-CONTAINING PROTEIN"/>
    <property type="match status" value="1"/>
</dbReference>
<protein>
    <submittedName>
        <fullName evidence="7 8">RING-type domain-containing protein</fullName>
    </submittedName>
</protein>
<dbReference type="SUPFAM" id="SSF57850">
    <property type="entry name" value="RING/U-box"/>
    <property type="match status" value="1"/>
</dbReference>
<dbReference type="AlphaFoldDB" id="A0A5K3ELB9"/>
<evidence type="ECO:0000256" key="3">
    <source>
        <dbReference type="ARBA" id="ARBA00022833"/>
    </source>
</evidence>